<reference evidence="4" key="1">
    <citation type="submission" date="2016-06" db="UniProtKB">
        <authorList>
            <consortium name="WormBaseParasite"/>
        </authorList>
    </citation>
    <scope>IDENTIFICATION</scope>
</reference>
<evidence type="ECO:0000313" key="3">
    <source>
        <dbReference type="Proteomes" id="UP000279833"/>
    </source>
</evidence>
<keyword evidence="3" id="KW-1185">Reference proteome</keyword>
<name>A0A183KBM1_9TREM</name>
<accession>A0A183KBM1</accession>
<evidence type="ECO:0000313" key="4">
    <source>
        <dbReference type="WBParaSite" id="SCUD_0001241201-mRNA-1"/>
    </source>
</evidence>
<feature type="compositionally biased region" description="Basic residues" evidence="1">
    <location>
        <begin position="1"/>
        <end position="15"/>
    </location>
</feature>
<feature type="region of interest" description="Disordered" evidence="1">
    <location>
        <begin position="1"/>
        <end position="39"/>
    </location>
</feature>
<dbReference type="WBParaSite" id="SCUD_0001241201-mRNA-1">
    <property type="protein sequence ID" value="SCUD_0001241201-mRNA-1"/>
    <property type="gene ID" value="SCUD_0001241201"/>
</dbReference>
<evidence type="ECO:0000313" key="2">
    <source>
        <dbReference type="EMBL" id="VDP48686.1"/>
    </source>
</evidence>
<dbReference type="AlphaFoldDB" id="A0A183KBM1"/>
<feature type="compositionally biased region" description="Basic and acidic residues" evidence="1">
    <location>
        <begin position="16"/>
        <end position="39"/>
    </location>
</feature>
<proteinExistence type="predicted"/>
<dbReference type="Proteomes" id="UP000279833">
    <property type="component" value="Unassembled WGS sequence"/>
</dbReference>
<gene>
    <name evidence="2" type="ORF">SCUD_LOCUS12409</name>
</gene>
<reference evidence="2 3" key="2">
    <citation type="submission" date="2018-11" db="EMBL/GenBank/DDBJ databases">
        <authorList>
            <consortium name="Pathogen Informatics"/>
        </authorList>
    </citation>
    <scope>NUCLEOTIDE SEQUENCE [LARGE SCALE GENOMIC DNA]</scope>
    <source>
        <strain evidence="2">Dakar</strain>
        <strain evidence="3">Dakar, Senegal</strain>
    </source>
</reference>
<organism evidence="4">
    <name type="scientific">Schistosoma curassoni</name>
    <dbReference type="NCBI Taxonomy" id="6186"/>
    <lineage>
        <taxon>Eukaryota</taxon>
        <taxon>Metazoa</taxon>
        <taxon>Spiralia</taxon>
        <taxon>Lophotrochozoa</taxon>
        <taxon>Platyhelminthes</taxon>
        <taxon>Trematoda</taxon>
        <taxon>Digenea</taxon>
        <taxon>Strigeidida</taxon>
        <taxon>Schistosomatoidea</taxon>
        <taxon>Schistosomatidae</taxon>
        <taxon>Schistosoma</taxon>
    </lineage>
</organism>
<protein>
    <submittedName>
        <fullName evidence="2 4">Uncharacterized protein</fullName>
    </submittedName>
</protein>
<sequence>MQRKPRKDRIHRGTSRHAEMLRRSNNDGGKKTAREGNVEQLHDTTNKLERKYGKPEQLVKRKQGDSITGIHEQRKRCVEHYEEHLNKPTQLNIPDIDAARTNLPMNVASPTIKKLA</sequence>
<evidence type="ECO:0000256" key="1">
    <source>
        <dbReference type="SAM" id="MobiDB-lite"/>
    </source>
</evidence>
<dbReference type="EMBL" id="UZAK01035108">
    <property type="protein sequence ID" value="VDP48686.1"/>
    <property type="molecule type" value="Genomic_DNA"/>
</dbReference>